<dbReference type="GO" id="GO:0035591">
    <property type="term" value="F:signaling adaptor activity"/>
    <property type="evidence" value="ECO:0007669"/>
    <property type="project" value="TreeGrafter"/>
</dbReference>
<dbReference type="Pfam" id="PF18962">
    <property type="entry name" value="Por_Secre_tail"/>
    <property type="match status" value="1"/>
</dbReference>
<dbReference type="Proteomes" id="UP001060919">
    <property type="component" value="Chromosome"/>
</dbReference>
<proteinExistence type="predicted"/>
<keyword evidence="3" id="KW-0732">Signal</keyword>
<dbReference type="KEGG" id="aup:AsAng_0012620"/>
<name>A0A916DPI1_9BACT</name>
<reference evidence="5" key="1">
    <citation type="submission" date="2022-09" db="EMBL/GenBank/DDBJ databases">
        <title>Aureispira anguillicida sp. nov., isolated from Leptocephalus of Japanese eel Anguilla japonica.</title>
        <authorList>
            <person name="Yuasa K."/>
            <person name="Mekata T."/>
            <person name="Ikunari K."/>
        </authorList>
    </citation>
    <scope>NUCLEOTIDE SEQUENCE</scope>
    <source>
        <strain evidence="5">EL160426</strain>
    </source>
</reference>
<dbReference type="PANTHER" id="PTHR47566">
    <property type="match status" value="1"/>
</dbReference>
<dbReference type="RefSeq" id="WP_264791849.1">
    <property type="nucleotide sequence ID" value="NZ_AP026867.1"/>
</dbReference>
<feature type="chain" id="PRO_5037345843" evidence="3">
    <location>
        <begin position="23"/>
        <end position="553"/>
    </location>
</feature>
<keyword evidence="1" id="KW-0433">Leucine-rich repeat</keyword>
<keyword evidence="2" id="KW-0677">Repeat</keyword>
<dbReference type="EMBL" id="AP026867">
    <property type="protein sequence ID" value="BDS10554.1"/>
    <property type="molecule type" value="Genomic_DNA"/>
</dbReference>
<dbReference type="AlphaFoldDB" id="A0A916DPI1"/>
<dbReference type="InterPro" id="IPR026444">
    <property type="entry name" value="Secre_tail"/>
</dbReference>
<evidence type="ECO:0000256" key="3">
    <source>
        <dbReference type="SAM" id="SignalP"/>
    </source>
</evidence>
<organism evidence="5 6">
    <name type="scientific">Aureispira anguillae</name>
    <dbReference type="NCBI Taxonomy" id="2864201"/>
    <lineage>
        <taxon>Bacteria</taxon>
        <taxon>Pseudomonadati</taxon>
        <taxon>Bacteroidota</taxon>
        <taxon>Saprospiria</taxon>
        <taxon>Saprospirales</taxon>
        <taxon>Saprospiraceae</taxon>
        <taxon>Aureispira</taxon>
    </lineage>
</organism>
<evidence type="ECO:0000259" key="4">
    <source>
        <dbReference type="Pfam" id="PF18962"/>
    </source>
</evidence>
<evidence type="ECO:0000256" key="2">
    <source>
        <dbReference type="ARBA" id="ARBA00022737"/>
    </source>
</evidence>
<dbReference type="PANTHER" id="PTHR47566:SF1">
    <property type="entry name" value="PROTEIN NUD1"/>
    <property type="match status" value="1"/>
</dbReference>
<keyword evidence="6" id="KW-1185">Reference proteome</keyword>
<dbReference type="GO" id="GO:0005975">
    <property type="term" value="P:carbohydrate metabolic process"/>
    <property type="evidence" value="ECO:0007669"/>
    <property type="project" value="UniProtKB-ARBA"/>
</dbReference>
<dbReference type="NCBIfam" id="TIGR04183">
    <property type="entry name" value="Por_Secre_tail"/>
    <property type="match status" value="1"/>
</dbReference>
<dbReference type="InterPro" id="IPR052574">
    <property type="entry name" value="CDIRP"/>
</dbReference>
<feature type="signal peptide" evidence="3">
    <location>
        <begin position="1"/>
        <end position="22"/>
    </location>
</feature>
<feature type="domain" description="Secretion system C-terminal sorting" evidence="4">
    <location>
        <begin position="485"/>
        <end position="548"/>
    </location>
</feature>
<dbReference type="InterPro" id="IPR013320">
    <property type="entry name" value="ConA-like_dom_sf"/>
</dbReference>
<dbReference type="SUPFAM" id="SSF49899">
    <property type="entry name" value="Concanavalin A-like lectins/glucanases"/>
    <property type="match status" value="1"/>
</dbReference>
<dbReference type="InterPro" id="IPR032675">
    <property type="entry name" value="LRR_dom_sf"/>
</dbReference>
<protein>
    <submittedName>
        <fullName evidence="5">T9SS type A sorting domain-containing protein</fullName>
    </submittedName>
</protein>
<dbReference type="GO" id="GO:0004553">
    <property type="term" value="F:hydrolase activity, hydrolyzing O-glycosyl compounds"/>
    <property type="evidence" value="ECO:0007669"/>
    <property type="project" value="UniProtKB-ARBA"/>
</dbReference>
<evidence type="ECO:0000313" key="6">
    <source>
        <dbReference type="Proteomes" id="UP001060919"/>
    </source>
</evidence>
<dbReference type="Gene3D" id="2.60.120.200">
    <property type="match status" value="1"/>
</dbReference>
<sequence>MAKITFFLLAMILSFLGINVQAQQIPTQDLVVEYQFDNNLLETSGSSYNAGALTSTNSVNYVQGIDGNDAVSPNGEVLSNVGNIAFSSNVKQYVVSFWFKANASGSTTPFNLLELKDQNNSNIGLTVEVANNGQQLNVTQNASGLTSLGSFNSFSGYLDNNWHHIAVKLVYWPGGQKYYLRTYLDNVKIIDDQAQVSLNNIWVFGGLNIYIPSQVMGTGIAQDLKIDNFRFYEAPITPTQIAALYNEKNNGSTCAIINIPDANFKNALLDHGTIIVGTDVSVIDTDGDGEICQNEAQAYTGAIEVNSRNITDLTGIEAFVNIIRLSCNQNQLSNLDVSQNTALTKLYCLYNQLTSLDVSQNTALTALNCTSNQLTSLDVSQNTALQMLVVPNNNLSSLDVSQNTTLTDLFCLNNLLSSLNVANGNNSNISIMNSVNNTNLTCIQHDNGFDPTTNSSWTKDVTANWNTSCNTLDIEDIEFAKSISLYPNPASNIVMIEMDNLQSVKVVDMQGKEVLKSTNNKIDVSALKTGMYFVKITNNNGNIATKKLLKNKF</sequence>
<evidence type="ECO:0000256" key="1">
    <source>
        <dbReference type="ARBA" id="ARBA00022614"/>
    </source>
</evidence>
<accession>A0A916DPI1</accession>
<dbReference type="Gene3D" id="3.80.10.10">
    <property type="entry name" value="Ribonuclease Inhibitor"/>
    <property type="match status" value="1"/>
</dbReference>
<evidence type="ECO:0000313" key="5">
    <source>
        <dbReference type="EMBL" id="BDS10554.1"/>
    </source>
</evidence>
<dbReference type="SUPFAM" id="SSF52058">
    <property type="entry name" value="L domain-like"/>
    <property type="match status" value="1"/>
</dbReference>
<gene>
    <name evidence="5" type="ORF">AsAng_0012620</name>
</gene>